<keyword evidence="3" id="KW-1185">Reference proteome</keyword>
<evidence type="ECO:0000256" key="1">
    <source>
        <dbReference type="SAM" id="Phobius"/>
    </source>
</evidence>
<reference evidence="2 3" key="1">
    <citation type="submission" date="2014-04" db="EMBL/GenBank/DDBJ databases">
        <title>Evolutionary Origins and Diversification of the Mycorrhizal Mutualists.</title>
        <authorList>
            <consortium name="DOE Joint Genome Institute"/>
            <consortium name="Mycorrhizal Genomics Consortium"/>
            <person name="Kohler A."/>
            <person name="Kuo A."/>
            <person name="Nagy L.G."/>
            <person name="Floudas D."/>
            <person name="Copeland A."/>
            <person name="Barry K.W."/>
            <person name="Cichocki N."/>
            <person name="Veneault-Fourrey C."/>
            <person name="LaButti K."/>
            <person name="Lindquist E.A."/>
            <person name="Lipzen A."/>
            <person name="Lundell T."/>
            <person name="Morin E."/>
            <person name="Murat C."/>
            <person name="Riley R."/>
            <person name="Ohm R."/>
            <person name="Sun H."/>
            <person name="Tunlid A."/>
            <person name="Henrissat B."/>
            <person name="Grigoriev I.V."/>
            <person name="Hibbett D.S."/>
            <person name="Martin F."/>
        </authorList>
    </citation>
    <scope>NUCLEOTIDE SEQUENCE [LARGE SCALE GENOMIC DNA]</scope>
    <source>
        <strain evidence="2 3">FD-317 M1</strain>
    </source>
</reference>
<keyword evidence="1" id="KW-0812">Transmembrane</keyword>
<organism evidence="2 3">
    <name type="scientific">Collybiopsis luxurians FD-317 M1</name>
    <dbReference type="NCBI Taxonomy" id="944289"/>
    <lineage>
        <taxon>Eukaryota</taxon>
        <taxon>Fungi</taxon>
        <taxon>Dikarya</taxon>
        <taxon>Basidiomycota</taxon>
        <taxon>Agaricomycotina</taxon>
        <taxon>Agaricomycetes</taxon>
        <taxon>Agaricomycetidae</taxon>
        <taxon>Agaricales</taxon>
        <taxon>Marasmiineae</taxon>
        <taxon>Omphalotaceae</taxon>
        <taxon>Collybiopsis</taxon>
        <taxon>Collybiopsis luxurians</taxon>
    </lineage>
</organism>
<evidence type="ECO:0000313" key="2">
    <source>
        <dbReference type="EMBL" id="KIK56316.1"/>
    </source>
</evidence>
<dbReference type="Proteomes" id="UP000053593">
    <property type="component" value="Unassembled WGS sequence"/>
</dbReference>
<keyword evidence="1" id="KW-0472">Membrane</keyword>
<proteinExistence type="predicted"/>
<accession>A0A0D0BMZ1</accession>
<protein>
    <submittedName>
        <fullName evidence="2">Uncharacterized protein</fullName>
    </submittedName>
</protein>
<gene>
    <name evidence="2" type="ORF">GYMLUDRAFT_816166</name>
</gene>
<evidence type="ECO:0000313" key="3">
    <source>
        <dbReference type="Proteomes" id="UP000053593"/>
    </source>
</evidence>
<dbReference type="HOGENOM" id="CLU_2922824_0_0_1"/>
<feature type="transmembrane region" description="Helical" evidence="1">
    <location>
        <begin position="31"/>
        <end position="50"/>
    </location>
</feature>
<dbReference type="AlphaFoldDB" id="A0A0D0BMZ1"/>
<sequence length="61" mass="6970">MDLILVLWPEHPLPRKTVEASLLESPSYPALIPWLSISMAVVHAFWVPWLSKRAEKCCTVI</sequence>
<keyword evidence="1" id="KW-1133">Transmembrane helix</keyword>
<dbReference type="EMBL" id="KN834798">
    <property type="protein sequence ID" value="KIK56316.1"/>
    <property type="molecule type" value="Genomic_DNA"/>
</dbReference>
<name>A0A0D0BMZ1_9AGAR</name>